<dbReference type="InterPro" id="IPR007139">
    <property type="entry name" value="DUF349"/>
</dbReference>
<dbReference type="Proteomes" id="UP000267535">
    <property type="component" value="Unassembled WGS sequence"/>
</dbReference>
<proteinExistence type="predicted"/>
<evidence type="ECO:0000313" key="2">
    <source>
        <dbReference type="Proteomes" id="UP000267535"/>
    </source>
</evidence>
<dbReference type="RefSeq" id="WP_124925552.1">
    <property type="nucleotide sequence ID" value="NZ_BMOH01000005.1"/>
</dbReference>
<dbReference type="AlphaFoldDB" id="A0A3P1SSC3"/>
<dbReference type="OrthoDB" id="5523335at2"/>
<accession>A0A3P1SSC3</accession>
<keyword evidence="2" id="KW-1185">Reference proteome</keyword>
<organism evidence="1 2">
    <name type="scientific">Amphritea balenae</name>
    <dbReference type="NCBI Taxonomy" id="452629"/>
    <lineage>
        <taxon>Bacteria</taxon>
        <taxon>Pseudomonadati</taxon>
        <taxon>Pseudomonadota</taxon>
        <taxon>Gammaproteobacteria</taxon>
        <taxon>Oceanospirillales</taxon>
        <taxon>Oceanospirillaceae</taxon>
        <taxon>Amphritea</taxon>
    </lineage>
</organism>
<sequence>MFAKFFKPRWQHNKAAVRIKAVSHLSPDNSDDQQVLAQLARRDQSAEVRLAAVTKLATPALLSEIISHDADPDIRRKAADRICKIILDPAYTQSQQTECMQYLKDDNMLAHIALNCKNQELQQQALSNITDQHCLMTLTISGNNTHLRQLAAHQLELPELLEQAEKAIKGRDKSVFRIIRTKQNQLQEQLRQQQTTLQRKEELLGSIEHLSQADFFPLYAAKLDALQQQWEKLSEATSTSELDQQYQACISQCNSTLDSEKLRLASIEEALQQQQNCKLQQDALLLLMNNTVQRCEKLLNGGNFSKADIEAEQQAWLNIQSEWQLLEQPSEQNQSAKQLVKQYNKYIEAAHAWQLYSESPISLADPALIADNSAQLQKQIKLSDKTIATINWPSVLTKPEQLNELLSYREQLKKLLLNISRQQQSSSDDLDKLLCQLEQNLANGEVKIAISVEQKANAQLSEMNGSTPKSLIQRYKSLHAKLAELKGWQGYAIIAKKEQLCESMEALSGIQTKPPVLAKQIHKLQQQWKELDANDPVHSHDLWQRFKKASDKAYSPCENYFKEQKQQREQNLAKRTQLVSELSGYLETIDWDSVDWAQIELLNRSAKHEWKSYAPVDRTPGRQVQSEFNSLLKLMDGKIKGQREQVAILKKQLLEQASLLSQSENLAQAATEVKRLQQQWKQAGNSFHSTERTLWPEFRKACNQVFELLNQEKQAISSQTQSDENQHDIEALFDSSGYQALFRRINLCDELESMLLDGSLDQLAMDEFLNAWNNEEAADKSFALLIEKRFDLLLELVAGRIEMDQLLQETEQSLRQLCIRLEIMLGHDSPEQDQALRMEYQMDRLQKALSQRSHGSSAEDLKKLELEWQCQPFTLQHEALQIRFYCHLQQA</sequence>
<dbReference type="EMBL" id="RQXV01000003">
    <property type="protein sequence ID" value="RRD00082.1"/>
    <property type="molecule type" value="Genomic_DNA"/>
</dbReference>
<gene>
    <name evidence="1" type="ORF">EHS89_07685</name>
</gene>
<name>A0A3P1SSC3_9GAMM</name>
<dbReference type="Pfam" id="PF03993">
    <property type="entry name" value="DUF349"/>
    <property type="match status" value="2"/>
</dbReference>
<protein>
    <submittedName>
        <fullName evidence="1">DUF349 domain-containing protein</fullName>
    </submittedName>
</protein>
<evidence type="ECO:0000313" key="1">
    <source>
        <dbReference type="EMBL" id="RRD00082.1"/>
    </source>
</evidence>
<reference evidence="1 2" key="1">
    <citation type="submission" date="2018-11" db="EMBL/GenBank/DDBJ databases">
        <title>The draft genome sequence of Amphritea balenae JAMM 1525T.</title>
        <authorList>
            <person name="Fang Z."/>
            <person name="Zhang Y."/>
            <person name="Han X."/>
        </authorList>
    </citation>
    <scope>NUCLEOTIDE SEQUENCE [LARGE SCALE GENOMIC DNA]</scope>
    <source>
        <strain evidence="1 2">JAMM 1525</strain>
    </source>
</reference>
<comment type="caution">
    <text evidence="1">The sequence shown here is derived from an EMBL/GenBank/DDBJ whole genome shotgun (WGS) entry which is preliminary data.</text>
</comment>